<dbReference type="InterPro" id="IPR015943">
    <property type="entry name" value="WD40/YVTN_repeat-like_dom_sf"/>
</dbReference>
<feature type="region of interest" description="Disordered" evidence="2">
    <location>
        <begin position="674"/>
        <end position="714"/>
    </location>
</feature>
<dbReference type="InterPro" id="IPR011047">
    <property type="entry name" value="Quinoprotein_ADH-like_sf"/>
</dbReference>
<dbReference type="AlphaFoldDB" id="A0A286UQD8"/>
<dbReference type="GO" id="GO:0034455">
    <property type="term" value="C:t-UTP complex"/>
    <property type="evidence" value="ECO:0007669"/>
    <property type="project" value="TreeGrafter"/>
</dbReference>
<protein>
    <submittedName>
        <fullName evidence="3">WD40 domain containing protein</fullName>
    </submittedName>
</protein>
<proteinExistence type="predicted"/>
<dbReference type="STRING" id="2282107.A0A286UQD8"/>
<dbReference type="SMART" id="SM00320">
    <property type="entry name" value="WD40"/>
    <property type="match status" value="8"/>
</dbReference>
<feature type="region of interest" description="Disordered" evidence="2">
    <location>
        <begin position="221"/>
        <end position="241"/>
    </location>
</feature>
<keyword evidence="4" id="KW-1185">Reference proteome</keyword>
<dbReference type="SUPFAM" id="SSF50998">
    <property type="entry name" value="Quinoprotein alcohol dehydrogenase-like"/>
    <property type="match status" value="1"/>
</dbReference>
<dbReference type="Gene3D" id="2.130.10.10">
    <property type="entry name" value="YVTN repeat-like/Quinoprotein amine dehydrogenase"/>
    <property type="match status" value="4"/>
</dbReference>
<dbReference type="PROSITE" id="PS50082">
    <property type="entry name" value="WD_REPEATS_2"/>
    <property type="match status" value="1"/>
</dbReference>
<dbReference type="InterPro" id="IPR046351">
    <property type="entry name" value="UTP4"/>
</dbReference>
<dbReference type="GO" id="GO:0030686">
    <property type="term" value="C:90S preribosome"/>
    <property type="evidence" value="ECO:0007669"/>
    <property type="project" value="InterPro"/>
</dbReference>
<dbReference type="InParanoid" id="A0A286UQD8"/>
<dbReference type="OrthoDB" id="8883818at2759"/>
<dbReference type="PANTHER" id="PTHR44163:SF1">
    <property type="entry name" value="U3 SMALL NUCLEOLAR RNA-ASSOCIATED PROTEIN 4 HOMOLOG"/>
    <property type="match status" value="1"/>
</dbReference>
<dbReference type="EMBL" id="NBII01000002">
    <property type="protein sequence ID" value="PAV21806.1"/>
    <property type="molecule type" value="Genomic_DNA"/>
</dbReference>
<evidence type="ECO:0000313" key="3">
    <source>
        <dbReference type="EMBL" id="PAV21806.1"/>
    </source>
</evidence>
<feature type="compositionally biased region" description="Polar residues" evidence="2">
    <location>
        <begin position="893"/>
        <end position="915"/>
    </location>
</feature>
<feature type="region of interest" description="Disordered" evidence="2">
    <location>
        <begin position="887"/>
        <end position="932"/>
    </location>
</feature>
<comment type="caution">
    <text evidence="3">The sequence shown here is derived from an EMBL/GenBank/DDBJ whole genome shotgun (WGS) entry which is preliminary data.</text>
</comment>
<feature type="repeat" description="WD" evidence="1">
    <location>
        <begin position="247"/>
        <end position="269"/>
    </location>
</feature>
<dbReference type="GO" id="GO:0003723">
    <property type="term" value="F:RNA binding"/>
    <property type="evidence" value="ECO:0007669"/>
    <property type="project" value="TreeGrafter"/>
</dbReference>
<accession>A0A286UQD8</accession>
<evidence type="ECO:0000256" key="1">
    <source>
        <dbReference type="PROSITE-ProRule" id="PRU00221"/>
    </source>
</evidence>
<dbReference type="Pfam" id="PF00400">
    <property type="entry name" value="WD40"/>
    <property type="match status" value="3"/>
</dbReference>
<gene>
    <name evidence="3" type="ORF">PNOK_0176300</name>
</gene>
<feature type="compositionally biased region" description="Acidic residues" evidence="2">
    <location>
        <begin position="232"/>
        <end position="241"/>
    </location>
</feature>
<evidence type="ECO:0000313" key="4">
    <source>
        <dbReference type="Proteomes" id="UP000217199"/>
    </source>
</evidence>
<dbReference type="FunCoup" id="A0A286UQD8">
    <property type="interactions" value="500"/>
</dbReference>
<name>A0A286UQD8_9AGAM</name>
<dbReference type="Proteomes" id="UP000217199">
    <property type="component" value="Unassembled WGS sequence"/>
</dbReference>
<organism evidence="3 4">
    <name type="scientific">Pyrrhoderma noxium</name>
    <dbReference type="NCBI Taxonomy" id="2282107"/>
    <lineage>
        <taxon>Eukaryota</taxon>
        <taxon>Fungi</taxon>
        <taxon>Dikarya</taxon>
        <taxon>Basidiomycota</taxon>
        <taxon>Agaricomycotina</taxon>
        <taxon>Agaricomycetes</taxon>
        <taxon>Hymenochaetales</taxon>
        <taxon>Hymenochaetaceae</taxon>
        <taxon>Pyrrhoderma</taxon>
    </lineage>
</organism>
<keyword evidence="1" id="KW-0853">WD repeat</keyword>
<evidence type="ECO:0000256" key="2">
    <source>
        <dbReference type="SAM" id="MobiDB-lite"/>
    </source>
</evidence>
<dbReference type="GO" id="GO:0032040">
    <property type="term" value="C:small-subunit processome"/>
    <property type="evidence" value="ECO:0007669"/>
    <property type="project" value="TreeGrafter"/>
</dbReference>
<dbReference type="InterPro" id="IPR001680">
    <property type="entry name" value="WD40_rpt"/>
</dbReference>
<reference evidence="3 4" key="1">
    <citation type="journal article" date="2017" name="Mol. Ecol.">
        <title>Comparative and population genomic landscape of Phellinus noxius: A hypervariable fungus causing root rot in trees.</title>
        <authorList>
            <person name="Chung C.L."/>
            <person name="Lee T.J."/>
            <person name="Akiba M."/>
            <person name="Lee H.H."/>
            <person name="Kuo T.H."/>
            <person name="Liu D."/>
            <person name="Ke H.M."/>
            <person name="Yokoi T."/>
            <person name="Roa M.B."/>
            <person name="Lu M.J."/>
            <person name="Chang Y.Y."/>
            <person name="Ann P.J."/>
            <person name="Tsai J.N."/>
            <person name="Chen C.Y."/>
            <person name="Tzean S.S."/>
            <person name="Ota Y."/>
            <person name="Hattori T."/>
            <person name="Sahashi N."/>
            <person name="Liou R.F."/>
            <person name="Kikuchi T."/>
            <person name="Tsai I.J."/>
        </authorList>
    </citation>
    <scope>NUCLEOTIDE SEQUENCE [LARGE SCALE GENOMIC DNA]</scope>
    <source>
        <strain evidence="3 4">FFPRI411160</strain>
    </source>
</reference>
<dbReference type="PANTHER" id="PTHR44163">
    <property type="entry name" value="U3 SMALL NUCLEOLAR RNA-ASSOCIATED PROTEIN 4 HOMOLOG"/>
    <property type="match status" value="1"/>
</dbReference>
<sequence>MPAPLQAASSSRPTAAQPFAVHRCRFVDFTPSAITAIAFPPLALPKVSAHTSKNINRSGRRFGTLAVGRANGNIEIYEWATSVHEQERSPRTPQAWVLSRILYGPVPSKVDSLVFTLKYPYTLAYNQVPALEDLRLFSAGGGSELVEWDLTSGTVLRTLNSQGGAIWCMSANPASTVLALGCEDGRIRLLDVASNELAHVKRLDRVKCRILSIAWGPPIPPTSAPKNTNNSEDSEDEDEDDWEDLWVVSGGSDSALRKWDVKTGRVLDRMSTDKAKGDRTLIWTVGVLADGTIVSGDSLGVVKFWDSKTCTQLHSFPAHGADVLCLAIGPDGNSVFTSGVDQKVSLFTYVRNITDGAEVNNGKRARLRSRWIHSTSKRMHSHDVRALAIWPPYLPVTPNSRINNMWRNPFSCVAPVLASGGLDASLVLAPCASASFDQNMLINPLVTSTVSTFEDAYHRRLAYPTGLNSAITVSRRGRLLVLARDTGVSVWRILSKAKIPSQLEEDLIAAQAADVGGEGSNNGNAITEKDECGYERLLDMDLDTTTNISACAISDDGNWLAVSDAYEVKLFELLDQNGTKQPRRVKTLMSVLVEALASCKISGLKEPEGASTLGFSPDSSRLVVSTARSARLVVIDLTNRTPEDRPLPTLLRVFEHHALTSAVFGDRVVKKITKGERDHGDSEGNESDSNERDMDGDIEMNEDGPHPTFTPDDAETRTTITHMAFSSDGQWFATTDSHCRTRIFNLDSVQHHALLPTSPSLVSSLAFSSQSQTSSSRSSTLLVLAHTDSTIIVYDVEARQFSPWAHHLSQRDNLPKRWTSLHDSVLGIAVEPFTSNPFNSGSPFLGRSETPSSSFESSQGHNIIMWGSTWLCKIALNAPVGWGGFAKKRRRGGQNSSQKSKSVSTPNTQTPSALVNGNAAGDSHENDDVENEETLSNFKIVTRYRPNLFVDFLDGGELLIVERPLGDVLRELPPAFFKPRYGT</sequence>
<dbReference type="GO" id="GO:0000462">
    <property type="term" value="P:maturation of SSU-rRNA from tricistronic rRNA transcript (SSU-rRNA, 5.8S rRNA, LSU-rRNA)"/>
    <property type="evidence" value="ECO:0007669"/>
    <property type="project" value="InterPro"/>
</dbReference>